<proteinExistence type="predicted"/>
<dbReference type="EMBL" id="BPLQ01002611">
    <property type="protein sequence ID" value="GIX94463.1"/>
    <property type="molecule type" value="Genomic_DNA"/>
</dbReference>
<dbReference type="Proteomes" id="UP001054837">
    <property type="component" value="Unassembled WGS sequence"/>
</dbReference>
<evidence type="ECO:0000313" key="1">
    <source>
        <dbReference type="EMBL" id="GIX94463.1"/>
    </source>
</evidence>
<gene>
    <name evidence="1" type="ORF">CDAR_457421</name>
</gene>
<evidence type="ECO:0000313" key="2">
    <source>
        <dbReference type="Proteomes" id="UP001054837"/>
    </source>
</evidence>
<dbReference type="AlphaFoldDB" id="A0AAV4PDE5"/>
<organism evidence="1 2">
    <name type="scientific">Caerostris darwini</name>
    <dbReference type="NCBI Taxonomy" id="1538125"/>
    <lineage>
        <taxon>Eukaryota</taxon>
        <taxon>Metazoa</taxon>
        <taxon>Ecdysozoa</taxon>
        <taxon>Arthropoda</taxon>
        <taxon>Chelicerata</taxon>
        <taxon>Arachnida</taxon>
        <taxon>Araneae</taxon>
        <taxon>Araneomorphae</taxon>
        <taxon>Entelegynae</taxon>
        <taxon>Araneoidea</taxon>
        <taxon>Araneidae</taxon>
        <taxon>Caerostris</taxon>
    </lineage>
</organism>
<protein>
    <submittedName>
        <fullName evidence="1">Uncharacterized protein</fullName>
    </submittedName>
</protein>
<keyword evidence="2" id="KW-1185">Reference proteome</keyword>
<sequence length="93" mass="10214">MVNRRRTAATFGVLSPINRVCSEATGLFKSTYLTLDCFSGFTGRQSHPRFPFGRWQPTAPTPDPVIGIISRKKHFEKTESHPLGAGKAKAPLA</sequence>
<name>A0AAV4PDE5_9ARAC</name>
<reference evidence="1 2" key="1">
    <citation type="submission" date="2021-06" db="EMBL/GenBank/DDBJ databases">
        <title>Caerostris darwini draft genome.</title>
        <authorList>
            <person name="Kono N."/>
            <person name="Arakawa K."/>
        </authorList>
    </citation>
    <scope>NUCLEOTIDE SEQUENCE [LARGE SCALE GENOMIC DNA]</scope>
</reference>
<comment type="caution">
    <text evidence="1">The sequence shown here is derived from an EMBL/GenBank/DDBJ whole genome shotgun (WGS) entry which is preliminary data.</text>
</comment>
<accession>A0AAV4PDE5</accession>